<keyword evidence="1 3" id="KW-0732">Signal</keyword>
<feature type="signal peptide" evidence="3">
    <location>
        <begin position="1"/>
        <end position="19"/>
    </location>
</feature>
<comment type="caution">
    <text evidence="4">The sequence shown here is derived from an EMBL/GenBank/DDBJ whole genome shotgun (WGS) entry which is preliminary data.</text>
</comment>
<evidence type="ECO:0000256" key="3">
    <source>
        <dbReference type="SAM" id="SignalP"/>
    </source>
</evidence>
<dbReference type="PANTHER" id="PTHR36571">
    <property type="entry name" value="PROTEIN YGIW"/>
    <property type="match status" value="1"/>
</dbReference>
<dbReference type="InterPro" id="IPR005220">
    <property type="entry name" value="CarO-like"/>
</dbReference>
<dbReference type="NCBIfam" id="NF033674">
    <property type="entry name" value="stress_OB_fold"/>
    <property type="match status" value="1"/>
</dbReference>
<dbReference type="AlphaFoldDB" id="A0A1V9DI81"/>
<dbReference type="Pfam" id="PF04076">
    <property type="entry name" value="BOF"/>
    <property type="match status" value="1"/>
</dbReference>
<dbReference type="Proteomes" id="UP000192769">
    <property type="component" value="Unassembled WGS sequence"/>
</dbReference>
<organism evidence="4 5">
    <name type="scientific">Pantoea latae</name>
    <dbReference type="NCBI Taxonomy" id="1964541"/>
    <lineage>
        <taxon>Bacteria</taxon>
        <taxon>Pseudomonadati</taxon>
        <taxon>Pseudomonadota</taxon>
        <taxon>Gammaproteobacteria</taxon>
        <taxon>Enterobacterales</taxon>
        <taxon>Erwiniaceae</taxon>
        <taxon>Pantoea</taxon>
    </lineage>
</organism>
<dbReference type="Gene3D" id="2.40.50.200">
    <property type="entry name" value="Bacterial OB-fold"/>
    <property type="match status" value="1"/>
</dbReference>
<evidence type="ECO:0000313" key="5">
    <source>
        <dbReference type="Proteomes" id="UP000192769"/>
    </source>
</evidence>
<accession>A0A1V9DI81</accession>
<name>A0A1V9DI81_9GAMM</name>
<protein>
    <submittedName>
        <fullName evidence="4">Uncharacterized protein</fullName>
    </submittedName>
</protein>
<sequence length="130" mass="14287">MKKVMTFTLLALLSLPALAEKGGFEAGATPPPQKKQDAGYKGSEDTGQTHINQIRDFRQDGYVTLEGYILKKEQGDNYQFRDSTGTITIIAPTKTFGGKTYKADEQVRVSGRVHGKGDKTVLHVTQIDEP</sequence>
<feature type="chain" id="PRO_5012415725" evidence="3">
    <location>
        <begin position="20"/>
        <end position="130"/>
    </location>
</feature>
<evidence type="ECO:0000256" key="1">
    <source>
        <dbReference type="ARBA" id="ARBA00022729"/>
    </source>
</evidence>
<feature type="region of interest" description="Disordered" evidence="2">
    <location>
        <begin position="22"/>
        <end position="53"/>
    </location>
</feature>
<evidence type="ECO:0000313" key="4">
    <source>
        <dbReference type="EMBL" id="OQP33495.1"/>
    </source>
</evidence>
<dbReference type="InterPro" id="IPR036700">
    <property type="entry name" value="BOBF_sf"/>
</dbReference>
<dbReference type="PANTHER" id="PTHR36571:SF2">
    <property type="entry name" value="PERIPLASMIC PROTEIN"/>
    <property type="match status" value="1"/>
</dbReference>
<gene>
    <name evidence="4" type="ORF">B2J69_10515</name>
</gene>
<proteinExistence type="predicted"/>
<feature type="compositionally biased region" description="Basic and acidic residues" evidence="2">
    <location>
        <begin position="34"/>
        <end position="44"/>
    </location>
</feature>
<dbReference type="RefSeq" id="WP_081139203.1">
    <property type="nucleotide sequence ID" value="NZ_MWUE01000016.1"/>
</dbReference>
<reference evidence="4 5" key="1">
    <citation type="submission" date="2017-02" db="EMBL/GenBank/DDBJ databases">
        <title>Whole genome shotgun sequence of Pantoea agglomerans strain AS1 isolated from a cycad, Zamia floridana in Central Florida, USA.</title>
        <authorList>
            <person name="Lata P."/>
            <person name="Govindarajan S."/>
            <person name="Qi F."/>
            <person name="Li J.-L."/>
            <person name="Maurya S.K."/>
            <person name="Sahoo M.K."/>
        </authorList>
    </citation>
    <scope>NUCLEOTIDE SEQUENCE [LARGE SCALE GENOMIC DNA]</scope>
    <source>
        <strain evidence="4 5">AS1</strain>
    </source>
</reference>
<keyword evidence="5" id="KW-1185">Reference proteome</keyword>
<dbReference type="EMBL" id="MWUE01000016">
    <property type="protein sequence ID" value="OQP33495.1"/>
    <property type="molecule type" value="Genomic_DNA"/>
</dbReference>
<dbReference type="OrthoDB" id="6413427at2"/>
<dbReference type="SUPFAM" id="SSF101756">
    <property type="entry name" value="Hypothetical protein YgiW"/>
    <property type="match status" value="1"/>
</dbReference>
<evidence type="ECO:0000256" key="2">
    <source>
        <dbReference type="SAM" id="MobiDB-lite"/>
    </source>
</evidence>